<name>A0AAJ0NH34_STACA</name>
<evidence type="ECO:0000313" key="2">
    <source>
        <dbReference type="Proteomes" id="UP000033530"/>
    </source>
</evidence>
<reference evidence="1 2" key="1">
    <citation type="submission" date="2015-03" db="EMBL/GenBank/DDBJ databases">
        <title>Draft Genome Sequence of S. carnosus subsp. utilis LTH 7013, Isolated from South Tirolean Ham.</title>
        <authorList>
            <person name="Mueller A."/>
            <person name="Huptas C."/>
            <person name="Wenning M."/>
            <person name="Weiss A."/>
            <person name="Schmidt H."/>
        </authorList>
    </citation>
    <scope>NUCLEOTIDE SEQUENCE [LARGE SCALE GENOMIC DNA]</scope>
    <source>
        <strain evidence="1 2">LTH7013</strain>
    </source>
</reference>
<gene>
    <name evidence="1" type="ORF">VV61_05325</name>
</gene>
<accession>A0AAJ0NH34</accession>
<proteinExistence type="predicted"/>
<evidence type="ECO:0000313" key="1">
    <source>
        <dbReference type="EMBL" id="KKB25527.1"/>
    </source>
</evidence>
<dbReference type="EMBL" id="LAIU01000003">
    <property type="protein sequence ID" value="KKB25527.1"/>
    <property type="molecule type" value="Genomic_DNA"/>
</dbReference>
<protein>
    <submittedName>
        <fullName evidence="1">ACP synthase</fullName>
    </submittedName>
</protein>
<organism evidence="1 2">
    <name type="scientific">Staphylococcus carnosus</name>
    <dbReference type="NCBI Taxonomy" id="1281"/>
    <lineage>
        <taxon>Bacteria</taxon>
        <taxon>Bacillati</taxon>
        <taxon>Bacillota</taxon>
        <taxon>Bacilli</taxon>
        <taxon>Bacillales</taxon>
        <taxon>Staphylococcaceae</taxon>
        <taxon>Staphylococcus</taxon>
    </lineage>
</organism>
<dbReference type="Proteomes" id="UP000033530">
    <property type="component" value="Unassembled WGS sequence"/>
</dbReference>
<sequence>MIPTLEEIIDKYGTLDDWLMLDITVEVYEDLLLIRSLSDLNEHQKVDRVSFIQNHFNSDFDYLLDDSEFRSMNKIYSNLNINTYINSQNNKFKLKPFINEEQLKSLLAIKKVDEHLSYDQSITSKELADINKTQKRLATKLDKLYNRSKKENEYVRLGEKISYTKLENLWKYLYNEIQYYNLTNQLISYVALENEYAWAFLNELFYLIELYLKAFKGQKKTGHEFEERLNAFIQSYVIILLIDIRLPTVRLYIIRRIVDECEKEADNQKRIILMEKSIKKYRYVKEQIKRFKMGLKESLSGISLSIKQNMLEVKIDYYKDYYYPREKTKHNNVEYNVSLFFKAVDTFKK</sequence>
<dbReference type="RefSeq" id="WP_046099764.1">
    <property type="nucleotide sequence ID" value="NZ_BKAP01000038.1"/>
</dbReference>
<dbReference type="AlphaFoldDB" id="A0AAJ0NH34"/>
<comment type="caution">
    <text evidence="1">The sequence shown here is derived from an EMBL/GenBank/DDBJ whole genome shotgun (WGS) entry which is preliminary data.</text>
</comment>